<dbReference type="KEGG" id="sid:M164_2485"/>
<gene>
    <name evidence="2" type="ordered locus">M164_2485</name>
</gene>
<sequence>MADPLTEVKSSEEGVTNPYRRTENCDKIHAYRMIEGQVPDNHVLLTKPGVGRLAAGIIGIVGDVKRFPKPESFVAYCGLDPVIERSGRAIISRGISKRGNKYLRSLLYFLAEVNSSRNPTLLRFYESHRNRLHGRKLSAALARKLARIIWSVWYRPYEPK</sequence>
<reference evidence="2 3" key="1">
    <citation type="journal article" date="2009" name="Proc. Natl. Acad. Sci. U.S.A.">
        <title>Biogeography of the Sulfolobus islandicus pan-genome.</title>
        <authorList>
            <person name="Reno M.L."/>
            <person name="Held N.L."/>
            <person name="Fields C.J."/>
            <person name="Burke P.V."/>
            <person name="Whitaker R.J."/>
        </authorList>
    </citation>
    <scope>NUCLEOTIDE SEQUENCE [LARGE SCALE GENOMIC DNA]</scope>
    <source>
        <strain evidence="3">M.16.4 / Kamchatka #3</strain>
    </source>
</reference>
<organism evidence="2 3">
    <name type="scientific">Saccharolobus islandicus (strain M.16.4 / Kamchatka #3)</name>
    <name type="common">Sulfolobus islandicus</name>
    <dbReference type="NCBI Taxonomy" id="426118"/>
    <lineage>
        <taxon>Archaea</taxon>
        <taxon>Thermoproteota</taxon>
        <taxon>Thermoprotei</taxon>
        <taxon>Sulfolobales</taxon>
        <taxon>Sulfolobaceae</taxon>
        <taxon>Saccharolobus</taxon>
    </lineage>
</organism>
<dbReference type="PANTHER" id="PTHR33055">
    <property type="entry name" value="TRANSPOSASE FOR INSERTION SEQUENCE ELEMENT IS1111A"/>
    <property type="match status" value="1"/>
</dbReference>
<dbReference type="Pfam" id="PF02371">
    <property type="entry name" value="Transposase_20"/>
    <property type="match status" value="1"/>
</dbReference>
<dbReference type="InterPro" id="IPR047650">
    <property type="entry name" value="Transpos_IS110"/>
</dbReference>
<evidence type="ECO:0000313" key="2">
    <source>
        <dbReference type="EMBL" id="ACR43080.1"/>
    </source>
</evidence>
<proteinExistence type="predicted"/>
<feature type="domain" description="Transposase IS116/IS110/IS902 C-terminal" evidence="1">
    <location>
        <begin position="42"/>
        <end position="126"/>
    </location>
</feature>
<name>C4KE42_SACI6</name>
<protein>
    <submittedName>
        <fullName evidence="2">Transposase IS116/IS110/IS902 family protein</fullName>
    </submittedName>
</protein>
<evidence type="ECO:0000259" key="1">
    <source>
        <dbReference type="Pfam" id="PF02371"/>
    </source>
</evidence>
<dbReference type="AlphaFoldDB" id="C4KE42"/>
<dbReference type="GO" id="GO:0003677">
    <property type="term" value="F:DNA binding"/>
    <property type="evidence" value="ECO:0007669"/>
    <property type="project" value="InterPro"/>
</dbReference>
<dbReference type="GO" id="GO:0006313">
    <property type="term" value="P:DNA transposition"/>
    <property type="evidence" value="ECO:0007669"/>
    <property type="project" value="InterPro"/>
</dbReference>
<accession>C4KE42</accession>
<evidence type="ECO:0000313" key="3">
    <source>
        <dbReference type="Proteomes" id="UP000001479"/>
    </source>
</evidence>
<dbReference type="HOGENOM" id="CLU_036902_12_2_2"/>
<dbReference type="InterPro" id="IPR003346">
    <property type="entry name" value="Transposase_20"/>
</dbReference>
<dbReference type="EMBL" id="CP001402">
    <property type="protein sequence ID" value="ACR43080.1"/>
    <property type="molecule type" value="Genomic_DNA"/>
</dbReference>
<dbReference type="Proteomes" id="UP000001479">
    <property type="component" value="Chromosome"/>
</dbReference>
<dbReference type="GO" id="GO:0004803">
    <property type="term" value="F:transposase activity"/>
    <property type="evidence" value="ECO:0007669"/>
    <property type="project" value="InterPro"/>
</dbReference>
<dbReference type="PANTHER" id="PTHR33055:SF13">
    <property type="entry name" value="TRANSPOSASE"/>
    <property type="match status" value="1"/>
</dbReference>